<evidence type="ECO:0000256" key="1">
    <source>
        <dbReference type="SAM" id="SignalP"/>
    </source>
</evidence>
<proteinExistence type="predicted"/>
<dbReference type="AlphaFoldDB" id="A0AAD5BL35"/>
<dbReference type="GO" id="GO:0005886">
    <property type="term" value="C:plasma membrane"/>
    <property type="evidence" value="ECO:0007669"/>
    <property type="project" value="TreeGrafter"/>
</dbReference>
<reference evidence="3" key="1">
    <citation type="submission" date="2022-06" db="EMBL/GenBank/DDBJ databases">
        <title>Uncovering the hologenomic basis of an extraordinary plant invasion.</title>
        <authorList>
            <person name="Bieker V.C."/>
            <person name="Martin M.D."/>
            <person name="Gilbert T."/>
            <person name="Hodgins K."/>
            <person name="Battlay P."/>
            <person name="Petersen B."/>
            <person name="Wilson J."/>
        </authorList>
    </citation>
    <scope>NUCLEOTIDE SEQUENCE</scope>
    <source>
        <strain evidence="3">AA19_3_7</strain>
        <tissue evidence="3">Leaf</tissue>
    </source>
</reference>
<organism evidence="3 4">
    <name type="scientific">Ambrosia artemisiifolia</name>
    <name type="common">Common ragweed</name>
    <dbReference type="NCBI Taxonomy" id="4212"/>
    <lineage>
        <taxon>Eukaryota</taxon>
        <taxon>Viridiplantae</taxon>
        <taxon>Streptophyta</taxon>
        <taxon>Embryophyta</taxon>
        <taxon>Tracheophyta</taxon>
        <taxon>Spermatophyta</taxon>
        <taxon>Magnoliopsida</taxon>
        <taxon>eudicotyledons</taxon>
        <taxon>Gunneridae</taxon>
        <taxon>Pentapetalae</taxon>
        <taxon>asterids</taxon>
        <taxon>campanulids</taxon>
        <taxon>Asterales</taxon>
        <taxon>Asteraceae</taxon>
        <taxon>Asteroideae</taxon>
        <taxon>Heliantheae alliance</taxon>
        <taxon>Heliantheae</taxon>
        <taxon>Ambrosia</taxon>
    </lineage>
</organism>
<name>A0AAD5BL35_AMBAR</name>
<dbReference type="PANTHER" id="PTHR33021">
    <property type="entry name" value="BLUE COPPER PROTEIN"/>
    <property type="match status" value="1"/>
</dbReference>
<dbReference type="EMBL" id="JAMZMK010011979">
    <property type="protein sequence ID" value="KAI7725300.1"/>
    <property type="molecule type" value="Genomic_DNA"/>
</dbReference>
<sequence length="122" mass="13589">MGEGRSGATKAMVVICLLVVALQCDADTHVVGDSNGWNMNISGWGSSKEFRTNDIILFYYPKGKHNVVRVTKMQYDGCFISLRDKVYTSGNDQLTIMRGANYFICAFQGHCPSMRIEIHTAD</sequence>
<dbReference type="CDD" id="cd04216">
    <property type="entry name" value="Phytocyanin"/>
    <property type="match status" value="1"/>
</dbReference>
<evidence type="ECO:0000259" key="2">
    <source>
        <dbReference type="PROSITE" id="PS51485"/>
    </source>
</evidence>
<feature type="domain" description="Phytocyanin" evidence="2">
    <location>
        <begin position="27"/>
        <end position="122"/>
    </location>
</feature>
<dbReference type="Pfam" id="PF02298">
    <property type="entry name" value="Cu_bind_like"/>
    <property type="match status" value="1"/>
</dbReference>
<feature type="chain" id="PRO_5042164204" description="Phytocyanin domain-containing protein" evidence="1">
    <location>
        <begin position="27"/>
        <end position="122"/>
    </location>
</feature>
<dbReference type="PROSITE" id="PS51485">
    <property type="entry name" value="PHYTOCYANIN"/>
    <property type="match status" value="1"/>
</dbReference>
<dbReference type="Gene3D" id="2.60.40.420">
    <property type="entry name" value="Cupredoxins - blue copper proteins"/>
    <property type="match status" value="1"/>
</dbReference>
<comment type="caution">
    <text evidence="3">The sequence shown here is derived from an EMBL/GenBank/DDBJ whole genome shotgun (WGS) entry which is preliminary data.</text>
</comment>
<evidence type="ECO:0000313" key="3">
    <source>
        <dbReference type="EMBL" id="KAI7725300.1"/>
    </source>
</evidence>
<keyword evidence="4" id="KW-1185">Reference proteome</keyword>
<accession>A0AAD5BL35</accession>
<feature type="signal peptide" evidence="1">
    <location>
        <begin position="1"/>
        <end position="26"/>
    </location>
</feature>
<dbReference type="GO" id="GO:0009055">
    <property type="term" value="F:electron transfer activity"/>
    <property type="evidence" value="ECO:0007669"/>
    <property type="project" value="InterPro"/>
</dbReference>
<evidence type="ECO:0000313" key="4">
    <source>
        <dbReference type="Proteomes" id="UP001206925"/>
    </source>
</evidence>
<protein>
    <recommendedName>
        <fullName evidence="2">Phytocyanin domain-containing protein</fullName>
    </recommendedName>
</protein>
<keyword evidence="1" id="KW-0732">Signal</keyword>
<dbReference type="SUPFAM" id="SSF49503">
    <property type="entry name" value="Cupredoxins"/>
    <property type="match status" value="1"/>
</dbReference>
<dbReference type="InterPro" id="IPR039391">
    <property type="entry name" value="Phytocyanin-like"/>
</dbReference>
<dbReference type="InterPro" id="IPR003245">
    <property type="entry name" value="Phytocyanin_dom"/>
</dbReference>
<dbReference type="PANTHER" id="PTHR33021:SF9">
    <property type="entry name" value="PUTATIVE, EXPRESSED-RELATED"/>
    <property type="match status" value="1"/>
</dbReference>
<gene>
    <name evidence="3" type="ORF">M8C21_003474</name>
</gene>
<dbReference type="InterPro" id="IPR008972">
    <property type="entry name" value="Cupredoxin"/>
</dbReference>
<dbReference type="Proteomes" id="UP001206925">
    <property type="component" value="Unassembled WGS sequence"/>
</dbReference>